<feature type="domain" description="DUF2268" evidence="2">
    <location>
        <begin position="135"/>
        <end position="312"/>
    </location>
</feature>
<dbReference type="GO" id="GO:0006508">
    <property type="term" value="P:proteolysis"/>
    <property type="evidence" value="ECO:0007669"/>
    <property type="project" value="UniProtKB-KW"/>
</dbReference>
<keyword evidence="4" id="KW-1185">Reference proteome</keyword>
<keyword evidence="3" id="KW-0645">Protease</keyword>
<name>A0ABS5NZB4_9BACI</name>
<evidence type="ECO:0000313" key="4">
    <source>
        <dbReference type="Proteomes" id="UP000681027"/>
    </source>
</evidence>
<dbReference type="EMBL" id="JAGYPM010000009">
    <property type="protein sequence ID" value="MBS4193160.1"/>
    <property type="molecule type" value="Genomic_DNA"/>
</dbReference>
<dbReference type="RefSeq" id="WP_213104601.1">
    <property type="nucleotide sequence ID" value="NZ_JAGYPM010000009.1"/>
</dbReference>
<organism evidence="3 4">
    <name type="scientific">Cytobacillus citreus</name>
    <dbReference type="NCBI Taxonomy" id="2833586"/>
    <lineage>
        <taxon>Bacteria</taxon>
        <taxon>Bacillati</taxon>
        <taxon>Bacillota</taxon>
        <taxon>Bacilli</taxon>
        <taxon>Bacillales</taxon>
        <taxon>Bacillaceae</taxon>
        <taxon>Cytobacillus</taxon>
    </lineage>
</organism>
<dbReference type="Pfam" id="PF10026">
    <property type="entry name" value="DUF2268"/>
    <property type="match status" value="1"/>
</dbReference>
<evidence type="ECO:0000313" key="3">
    <source>
        <dbReference type="EMBL" id="MBS4193160.1"/>
    </source>
</evidence>
<dbReference type="InterPro" id="IPR018728">
    <property type="entry name" value="DUF2268"/>
</dbReference>
<accession>A0ABS5NZB4</accession>
<gene>
    <name evidence="3" type="ORF">KHA94_23960</name>
</gene>
<proteinExistence type="predicted"/>
<reference evidence="3 4" key="1">
    <citation type="submission" date="2021-05" db="EMBL/GenBank/DDBJ databases">
        <title>Novel Bacillus species.</title>
        <authorList>
            <person name="Liu G."/>
        </authorList>
    </citation>
    <scope>NUCLEOTIDE SEQUENCE [LARGE SCALE GENOMIC DNA]</scope>
    <source>
        <strain evidence="3 4">FJAT-49705</strain>
    </source>
</reference>
<dbReference type="GO" id="GO:0008233">
    <property type="term" value="F:peptidase activity"/>
    <property type="evidence" value="ECO:0007669"/>
    <property type="project" value="UniProtKB-KW"/>
</dbReference>
<evidence type="ECO:0000259" key="2">
    <source>
        <dbReference type="Pfam" id="PF10026"/>
    </source>
</evidence>
<dbReference type="Proteomes" id="UP000681027">
    <property type="component" value="Unassembled WGS sequence"/>
</dbReference>
<feature type="signal peptide" evidence="1">
    <location>
        <begin position="1"/>
        <end position="21"/>
    </location>
</feature>
<evidence type="ECO:0000256" key="1">
    <source>
        <dbReference type="SAM" id="SignalP"/>
    </source>
</evidence>
<keyword evidence="3" id="KW-0378">Hydrolase</keyword>
<comment type="caution">
    <text evidence="3">The sequence shown here is derived from an EMBL/GenBank/DDBJ whole genome shotgun (WGS) entry which is preliminary data.</text>
</comment>
<keyword evidence="1" id="KW-0732">Signal</keyword>
<protein>
    <submittedName>
        <fullName evidence="3">Zn-dependent protease</fullName>
    </submittedName>
</protein>
<feature type="chain" id="PRO_5047053920" evidence="1">
    <location>
        <begin position="22"/>
        <end position="322"/>
    </location>
</feature>
<dbReference type="PROSITE" id="PS51257">
    <property type="entry name" value="PROKAR_LIPOPROTEIN"/>
    <property type="match status" value="1"/>
</dbReference>
<sequence>MKKNTFLFVAIILFLFGCSHKETQNQEEEETPVFHNVKMDVEDLTHSFENPETKQKFKIVDAYKLYNSYIEKAEQNPKELTRIYKEEILDPVYNSCFRDAEHIHLFNEFLYQPPSNFTELKNVVGMMNTNFSIEVVEEALTQSSNLLTSEIETNVCIFPTTVLTGSPMINAGAGKIIVFYNKNYTDDVLQAGLAHEYHHSVWTERHIKEQPSFTVLDNLVFEGKAVMFEKTVFPNVNFTRVDPRYIKTYWDKIEPDLGKYDINRSLEILVGGKELPQLYGYSEGYKMVKSYLELNPNMTPDEWTGINTKEIFEKGNYIDNFQ</sequence>